<reference evidence="2 3" key="1">
    <citation type="journal article" date="2016" name="PLoS ONE">
        <title>Plasmid Characterization and Chromosome Analysis of Two netF+ Clostridium perfringens Isolates Associated with Foal and Canine Necrotizing Enteritis.</title>
        <authorList>
            <person name="Mehdizadeh Gohari I."/>
            <person name="Kropinski A.M."/>
            <person name="Weese S.J."/>
            <person name="Parreira V.R."/>
            <person name="Whitehead A.E."/>
            <person name="Boerlin P."/>
            <person name="Prescott J.F."/>
        </authorList>
    </citation>
    <scope>NUCLEOTIDE SEQUENCE [LARGE SCALE GENOMIC DNA]</scope>
    <source>
        <strain evidence="2 3">JP838</strain>
    </source>
</reference>
<dbReference type="InterPro" id="IPR000835">
    <property type="entry name" value="HTH_MarR-typ"/>
</dbReference>
<sequence length="90" mass="10585">MNNEYIKYITRLKELSGNHYRVLLLLSMGKFTQNEISKTLDIKKQNTNKLFKDLLYLGLIEEVDKLGNNKYFKAITDVKKLNIPGQMKFI</sequence>
<name>A0A127EHP4_CLOPF</name>
<dbReference type="SUPFAM" id="SSF46785">
    <property type="entry name" value="Winged helix' DNA-binding domain"/>
    <property type="match status" value="1"/>
</dbReference>
<dbReference type="AlphaFoldDB" id="A0A127EHP4"/>
<dbReference type="Proteomes" id="UP000070260">
    <property type="component" value="Chromosome"/>
</dbReference>
<dbReference type="GO" id="GO:0003700">
    <property type="term" value="F:DNA-binding transcription factor activity"/>
    <property type="evidence" value="ECO:0007669"/>
    <property type="project" value="InterPro"/>
</dbReference>
<proteinExistence type="predicted"/>
<dbReference type="Pfam" id="PF12802">
    <property type="entry name" value="MarR_2"/>
    <property type="match status" value="1"/>
</dbReference>
<organism evidence="2 3">
    <name type="scientific">Clostridium perfringens</name>
    <dbReference type="NCBI Taxonomy" id="1502"/>
    <lineage>
        <taxon>Bacteria</taxon>
        <taxon>Bacillati</taxon>
        <taxon>Bacillota</taxon>
        <taxon>Clostridia</taxon>
        <taxon>Eubacteriales</taxon>
        <taxon>Clostridiaceae</taxon>
        <taxon>Clostridium</taxon>
    </lineage>
</organism>
<protein>
    <submittedName>
        <fullName evidence="2">Transcriptional regulator</fullName>
    </submittedName>
</protein>
<accession>A0A127EHP4</accession>
<dbReference type="EMBL" id="CP010994">
    <property type="protein sequence ID" value="AMN35443.1"/>
    <property type="molecule type" value="Genomic_DNA"/>
</dbReference>
<dbReference type="OrthoDB" id="93153at31979"/>
<dbReference type="InterPro" id="IPR036390">
    <property type="entry name" value="WH_DNA-bd_sf"/>
</dbReference>
<evidence type="ECO:0000313" key="2">
    <source>
        <dbReference type="EMBL" id="AMN35443.1"/>
    </source>
</evidence>
<dbReference type="InterPro" id="IPR036388">
    <property type="entry name" value="WH-like_DNA-bd_sf"/>
</dbReference>
<dbReference type="PATRIC" id="fig|1502.177.peg.1350"/>
<evidence type="ECO:0000313" key="3">
    <source>
        <dbReference type="Proteomes" id="UP000070260"/>
    </source>
</evidence>
<dbReference type="Gene3D" id="1.10.10.10">
    <property type="entry name" value="Winged helix-like DNA-binding domain superfamily/Winged helix DNA-binding domain"/>
    <property type="match status" value="1"/>
</dbReference>
<feature type="domain" description="HTH marR-type" evidence="1">
    <location>
        <begin position="15"/>
        <end position="62"/>
    </location>
</feature>
<evidence type="ECO:0000259" key="1">
    <source>
        <dbReference type="Pfam" id="PF12802"/>
    </source>
</evidence>
<dbReference type="RefSeq" id="WP_061427543.1">
    <property type="nucleotide sequence ID" value="NZ_CATNZO010000001.1"/>
</dbReference>
<gene>
    <name evidence="2" type="ORF">JFP838_06640</name>
</gene>